<evidence type="ECO:0000313" key="3">
    <source>
        <dbReference type="Proteomes" id="UP001165541"/>
    </source>
</evidence>
<dbReference type="RefSeq" id="WP_251776068.1">
    <property type="nucleotide sequence ID" value="NZ_JAMKFE010000001.1"/>
</dbReference>
<comment type="caution">
    <text evidence="2">The sequence shown here is derived from an EMBL/GenBank/DDBJ whole genome shotgun (WGS) entry which is preliminary data.</text>
</comment>
<evidence type="ECO:0000313" key="2">
    <source>
        <dbReference type="EMBL" id="MCM5677941.1"/>
    </source>
</evidence>
<proteinExistence type="predicted"/>
<organism evidence="2 3">
    <name type="scientific">Caldimonas mangrovi</name>
    <dbReference type="NCBI Taxonomy" id="2944811"/>
    <lineage>
        <taxon>Bacteria</taxon>
        <taxon>Pseudomonadati</taxon>
        <taxon>Pseudomonadota</taxon>
        <taxon>Betaproteobacteria</taxon>
        <taxon>Burkholderiales</taxon>
        <taxon>Sphaerotilaceae</taxon>
        <taxon>Caldimonas</taxon>
    </lineage>
</organism>
<accession>A0ABT0YIG3</accession>
<dbReference type="EMBL" id="JAMKFE010000001">
    <property type="protein sequence ID" value="MCM5677941.1"/>
    <property type="molecule type" value="Genomic_DNA"/>
</dbReference>
<protein>
    <submittedName>
        <fullName evidence="2">Uncharacterized protein</fullName>
    </submittedName>
</protein>
<sequence length="104" mass="11132">MIEESADPVASARVDSGVTPGAWRCLPLTPEIRAQMQVCLLNVEMLAGMRLQGNVGRCVERLDRAIDALVDAVSKAGHDHTPTAVDTHPSPTASYRSRGAVLRP</sequence>
<feature type="region of interest" description="Disordered" evidence="1">
    <location>
        <begin position="77"/>
        <end position="104"/>
    </location>
</feature>
<name>A0ABT0YIG3_9BURK</name>
<gene>
    <name evidence="2" type="ORF">M8A51_00160</name>
</gene>
<reference evidence="2" key="1">
    <citation type="submission" date="2022-05" db="EMBL/GenBank/DDBJ databases">
        <title>Schlegelella sp. nov., isolated from mangrove soil.</title>
        <authorList>
            <person name="Liu Y."/>
            <person name="Ge X."/>
            <person name="Liu W."/>
        </authorList>
    </citation>
    <scope>NUCLEOTIDE SEQUENCE</scope>
    <source>
        <strain evidence="2">S2-27</strain>
    </source>
</reference>
<evidence type="ECO:0000256" key="1">
    <source>
        <dbReference type="SAM" id="MobiDB-lite"/>
    </source>
</evidence>
<dbReference type="Proteomes" id="UP001165541">
    <property type="component" value="Unassembled WGS sequence"/>
</dbReference>
<keyword evidence="3" id="KW-1185">Reference proteome</keyword>